<dbReference type="STRING" id="1073089.A0A1L9RPY0"/>
<dbReference type="PANTHER" id="PTHR40641">
    <property type="entry name" value="INVOLUCRIN REPEAT PROTEIN (AFU_ORTHOLOGUE AFUA_2G08060)"/>
    <property type="match status" value="1"/>
</dbReference>
<feature type="region of interest" description="Disordered" evidence="1">
    <location>
        <begin position="593"/>
        <end position="612"/>
    </location>
</feature>
<keyword evidence="3" id="KW-1185">Reference proteome</keyword>
<proteinExistence type="predicted"/>
<evidence type="ECO:0000313" key="3">
    <source>
        <dbReference type="Proteomes" id="UP000184383"/>
    </source>
</evidence>
<name>A0A1L9RPY0_ASPWE</name>
<feature type="region of interest" description="Disordered" evidence="1">
    <location>
        <begin position="644"/>
        <end position="681"/>
    </location>
</feature>
<feature type="compositionally biased region" description="Low complexity" evidence="1">
    <location>
        <begin position="655"/>
        <end position="666"/>
    </location>
</feature>
<dbReference type="Proteomes" id="UP000184383">
    <property type="component" value="Unassembled WGS sequence"/>
</dbReference>
<feature type="compositionally biased region" description="Polar residues" evidence="1">
    <location>
        <begin position="154"/>
        <end position="163"/>
    </location>
</feature>
<sequence>MSFFNCTLLVLIPSEISRQKTHAGNMVGVAISEATASCLQRFTECLEVEALMKDEWAENRLADFNLWVSGVGASARERASLDARLTGRSEAREVIVNLLCLIANVVDESLSGNSDSNTEFESDAGADGFLAPDEPPARPFSPWSDDSSSDSQSEETGPISTRNPLHDAMHNIEMMLDQLARIAVAVRRSGRRSRLQKADQRFNPQDHRELEEHLTTILLARPEFAKEQIDPSRLNEVQRRLIRCNLKRRNRFLYAQQHSKGLDPATTEHQYRTPVPEITKPPPDDGGNQKSRPIISKLWNGTMDTRTGTSASAMSNSFALKEALVPAPASSTVMSSTVIDLQYPRPPKINKDAQIFRCPCCCATYPVAQAEKNRWKKHVADDLSPYTCILPGCNEPDVLFTTKETWRRHILTEHRSFDFWVCFACSDNVQFYSEHDFIVHTTTAHASSIPQDQISLLTTVCKRSAPTEINSCPLCDWPEGQESEVDKDMLLDHIAREIHSFSLRALPWADDNGQETDERIDYSASKVYDWLIENSLADSPDQERPSCEKRHFTSEYFQYNAYFAGSSEGSSSSDFESDASWEVELNKLKQSERSVSFGSKGSDERSEETGEIRRIGQRTPEFDEWAFPGGLEKDTELLYKDQDTASARPPSNVPSHHQISSESSSIDPVDTATDIPTTTGESSVILGQAAAEGKLVQEELSGVTNTEAHDSQETAEADLPMTAAQKKKAKKEKKRKLATLDAFLASDVENPDIPPHSGLSSNSALPPNDRNDHDWERMTADDGDSVSSGADFDSPIVGLVSPGSPTDPANTMPISSFDEASKTASYIATFFVKFRENLPEHAAEITRLILDVDFIHAALDSLERLNVSGDYKDQLDAVENDRELVCESLYYTFQDILDLSPHRRAEANWKQAWIDIQRFFRDELSLPARFVFYSDILKDVTAMMQQCVSHSFCVQYVVPFWLTILWLESNISDRDVPTVGRNEINALLLKQKYRRAVTTQAKSSPTIASAGAESPNNQRLRVENSREPMPPFKLPLPTPVRRGKRNAAHSIASARPNIVPTSMAGDQVQRTFSDDATAMNTGQTLQIDDPEPVTILISQLYQAAAEGRVEDVEKLLAERLSQDAITNRDEDFFDAECQKLYEKIEQWALFFSRHSDNRQCLLLGDLGEEKVTHRFDNAILDGSAADTWLGFNNHRTKVFTSVIMSMAWEFIFTRYLFGMDRDQRTRLKTAEKHLGTIAPPKTTHHWRAVILALSSHTSSFTHQVQSDTEAVAHEIFRTLCPILPPPTEVELQLLESLCEVIQAAAKLAIEMRTQLAEYIVLPPLQPKFDDKGNLVSQIFFNATLMNESSGGSKSNEDLEAQRAVVQLVLFPLVVKKGNDLGEGDDEIILYPAQVLVKGSTEENKREDPLAPPENDWEDPPSPLRENE</sequence>
<protein>
    <recommendedName>
        <fullName evidence="4">C2H2-type domain-containing protein</fullName>
    </recommendedName>
</protein>
<dbReference type="PANTHER" id="PTHR40641:SF2">
    <property type="entry name" value="INVOLUCRIN REPEAT PROTEIN"/>
    <property type="match status" value="1"/>
</dbReference>
<accession>A0A1L9RPY0</accession>
<dbReference type="VEuPathDB" id="FungiDB:ASPWEDRAFT_26447"/>
<evidence type="ECO:0000256" key="1">
    <source>
        <dbReference type="SAM" id="MobiDB-lite"/>
    </source>
</evidence>
<feature type="region of interest" description="Disordered" evidence="1">
    <location>
        <begin position="698"/>
        <end position="732"/>
    </location>
</feature>
<dbReference type="InterPro" id="IPR053268">
    <property type="entry name" value="Woronin_anchor"/>
</dbReference>
<feature type="region of interest" description="Disordered" evidence="1">
    <location>
        <begin position="1398"/>
        <end position="1427"/>
    </location>
</feature>
<evidence type="ECO:0008006" key="4">
    <source>
        <dbReference type="Google" id="ProtNLM"/>
    </source>
</evidence>
<evidence type="ECO:0000313" key="2">
    <source>
        <dbReference type="EMBL" id="OJJ37020.1"/>
    </source>
</evidence>
<reference evidence="3" key="1">
    <citation type="journal article" date="2017" name="Genome Biol.">
        <title>Comparative genomics reveals high biological diversity and specific adaptations in the industrially and medically important fungal genus Aspergillus.</title>
        <authorList>
            <person name="de Vries R.P."/>
            <person name="Riley R."/>
            <person name="Wiebenga A."/>
            <person name="Aguilar-Osorio G."/>
            <person name="Amillis S."/>
            <person name="Uchima C.A."/>
            <person name="Anderluh G."/>
            <person name="Asadollahi M."/>
            <person name="Askin M."/>
            <person name="Barry K."/>
            <person name="Battaglia E."/>
            <person name="Bayram O."/>
            <person name="Benocci T."/>
            <person name="Braus-Stromeyer S.A."/>
            <person name="Caldana C."/>
            <person name="Canovas D."/>
            <person name="Cerqueira G.C."/>
            <person name="Chen F."/>
            <person name="Chen W."/>
            <person name="Choi C."/>
            <person name="Clum A."/>
            <person name="Dos Santos R.A."/>
            <person name="Damasio A.R."/>
            <person name="Diallinas G."/>
            <person name="Emri T."/>
            <person name="Fekete E."/>
            <person name="Flipphi M."/>
            <person name="Freyberg S."/>
            <person name="Gallo A."/>
            <person name="Gournas C."/>
            <person name="Habgood R."/>
            <person name="Hainaut M."/>
            <person name="Harispe M.L."/>
            <person name="Henrissat B."/>
            <person name="Hilden K.S."/>
            <person name="Hope R."/>
            <person name="Hossain A."/>
            <person name="Karabika E."/>
            <person name="Karaffa L."/>
            <person name="Karanyi Z."/>
            <person name="Krasevec N."/>
            <person name="Kuo A."/>
            <person name="Kusch H."/>
            <person name="LaButti K."/>
            <person name="Lagendijk E.L."/>
            <person name="Lapidus A."/>
            <person name="Levasseur A."/>
            <person name="Lindquist E."/>
            <person name="Lipzen A."/>
            <person name="Logrieco A.F."/>
            <person name="MacCabe A."/>
            <person name="Maekelae M.R."/>
            <person name="Malavazi I."/>
            <person name="Melin P."/>
            <person name="Meyer V."/>
            <person name="Mielnichuk N."/>
            <person name="Miskei M."/>
            <person name="Molnar A.P."/>
            <person name="Mule G."/>
            <person name="Ngan C.Y."/>
            <person name="Orejas M."/>
            <person name="Orosz E."/>
            <person name="Ouedraogo J.P."/>
            <person name="Overkamp K.M."/>
            <person name="Park H.-S."/>
            <person name="Perrone G."/>
            <person name="Piumi F."/>
            <person name="Punt P.J."/>
            <person name="Ram A.F."/>
            <person name="Ramon A."/>
            <person name="Rauscher S."/>
            <person name="Record E."/>
            <person name="Riano-Pachon D.M."/>
            <person name="Robert V."/>
            <person name="Roehrig J."/>
            <person name="Ruller R."/>
            <person name="Salamov A."/>
            <person name="Salih N.S."/>
            <person name="Samson R.A."/>
            <person name="Sandor E."/>
            <person name="Sanguinetti M."/>
            <person name="Schuetze T."/>
            <person name="Sepcic K."/>
            <person name="Shelest E."/>
            <person name="Sherlock G."/>
            <person name="Sophianopoulou V."/>
            <person name="Squina F.M."/>
            <person name="Sun H."/>
            <person name="Susca A."/>
            <person name="Todd R.B."/>
            <person name="Tsang A."/>
            <person name="Unkles S.E."/>
            <person name="van de Wiele N."/>
            <person name="van Rossen-Uffink D."/>
            <person name="Oliveira J.V."/>
            <person name="Vesth T.C."/>
            <person name="Visser J."/>
            <person name="Yu J.-H."/>
            <person name="Zhou M."/>
            <person name="Andersen M.R."/>
            <person name="Archer D.B."/>
            <person name="Baker S.E."/>
            <person name="Benoit I."/>
            <person name="Brakhage A.A."/>
            <person name="Braus G.H."/>
            <person name="Fischer R."/>
            <person name="Frisvad J.C."/>
            <person name="Goldman G.H."/>
            <person name="Houbraken J."/>
            <person name="Oakley B."/>
            <person name="Pocsi I."/>
            <person name="Scazzocchio C."/>
            <person name="Seiboth B."/>
            <person name="vanKuyk P.A."/>
            <person name="Wortman J."/>
            <person name="Dyer P.S."/>
            <person name="Grigoriev I.V."/>
        </authorList>
    </citation>
    <scope>NUCLEOTIDE SEQUENCE [LARGE SCALE GENOMIC DNA]</scope>
    <source>
        <strain evidence="3">DTO 134E9</strain>
    </source>
</reference>
<feature type="region of interest" description="Disordered" evidence="1">
    <location>
        <begin position="1000"/>
        <end position="1041"/>
    </location>
</feature>
<feature type="compositionally biased region" description="Pro residues" evidence="1">
    <location>
        <begin position="1028"/>
        <end position="1038"/>
    </location>
</feature>
<feature type="compositionally biased region" description="Basic and acidic residues" evidence="1">
    <location>
        <begin position="601"/>
        <end position="612"/>
    </location>
</feature>
<organism evidence="2 3">
    <name type="scientific">Aspergillus wentii DTO 134E9</name>
    <dbReference type="NCBI Taxonomy" id="1073089"/>
    <lineage>
        <taxon>Eukaryota</taxon>
        <taxon>Fungi</taxon>
        <taxon>Dikarya</taxon>
        <taxon>Ascomycota</taxon>
        <taxon>Pezizomycotina</taxon>
        <taxon>Eurotiomycetes</taxon>
        <taxon>Eurotiomycetidae</taxon>
        <taxon>Eurotiales</taxon>
        <taxon>Aspergillaceae</taxon>
        <taxon>Aspergillus</taxon>
        <taxon>Aspergillus subgen. Cremei</taxon>
    </lineage>
</organism>
<dbReference type="EMBL" id="KV878211">
    <property type="protein sequence ID" value="OJJ37020.1"/>
    <property type="molecule type" value="Genomic_DNA"/>
</dbReference>
<feature type="region of interest" description="Disordered" evidence="1">
    <location>
        <begin position="261"/>
        <end position="291"/>
    </location>
</feature>
<feature type="region of interest" description="Disordered" evidence="1">
    <location>
        <begin position="747"/>
        <end position="794"/>
    </location>
</feature>
<dbReference type="RefSeq" id="XP_040690696.1">
    <property type="nucleotide sequence ID" value="XM_040832857.1"/>
</dbReference>
<gene>
    <name evidence="2" type="ORF">ASPWEDRAFT_26447</name>
</gene>
<feature type="region of interest" description="Disordered" evidence="1">
    <location>
        <begin position="111"/>
        <end position="164"/>
    </location>
</feature>
<feature type="compositionally biased region" description="Basic and acidic residues" evidence="1">
    <location>
        <begin position="769"/>
        <end position="780"/>
    </location>
</feature>
<feature type="compositionally biased region" description="Low complexity" evidence="1">
    <location>
        <begin position="785"/>
        <end position="794"/>
    </location>
</feature>
<feature type="compositionally biased region" description="Basic and acidic residues" evidence="1">
    <location>
        <begin position="1399"/>
        <end position="1408"/>
    </location>
</feature>
<dbReference type="OrthoDB" id="5365701at2759"/>
<dbReference type="GeneID" id="63748705"/>